<evidence type="ECO:0008006" key="3">
    <source>
        <dbReference type="Google" id="ProtNLM"/>
    </source>
</evidence>
<accession>A0A937K1P9</accession>
<comment type="caution">
    <text evidence="1">The sequence shown here is derived from an EMBL/GenBank/DDBJ whole genome shotgun (WGS) entry which is preliminary data.</text>
</comment>
<evidence type="ECO:0000313" key="2">
    <source>
        <dbReference type="Proteomes" id="UP000659388"/>
    </source>
</evidence>
<evidence type="ECO:0000313" key="1">
    <source>
        <dbReference type="EMBL" id="MBL3656922.1"/>
    </source>
</evidence>
<dbReference type="Proteomes" id="UP000659388">
    <property type="component" value="Unassembled WGS sequence"/>
</dbReference>
<organism evidence="1 2">
    <name type="scientific">Fulvivirga sediminis</name>
    <dbReference type="NCBI Taxonomy" id="2803949"/>
    <lineage>
        <taxon>Bacteria</taxon>
        <taxon>Pseudomonadati</taxon>
        <taxon>Bacteroidota</taxon>
        <taxon>Cytophagia</taxon>
        <taxon>Cytophagales</taxon>
        <taxon>Fulvivirgaceae</taxon>
        <taxon>Fulvivirga</taxon>
    </lineage>
</organism>
<proteinExistence type="predicted"/>
<name>A0A937K1P9_9BACT</name>
<protein>
    <recommendedName>
        <fullName evidence="3">Lipocalin-like domain-containing protein</fullName>
    </recommendedName>
</protein>
<keyword evidence="2" id="KW-1185">Reference proteome</keyword>
<sequence>MPKRNLFIIIAIISIAGFTCFGQTPAQSNLLEGKWRIDGWTYMSFVGRGLDKSERQHLSEGVNGLMMEFSSDHIFSTNKPEVFGFSDVKYDLEESKYLVCDNYVGEFVIHDHNVFYIHSNLIFKLEKVEDVPNAKIHLGVNEIHSQNVPELTDNKMIPENDTYLLRELDVLPILKE</sequence>
<dbReference type="AlphaFoldDB" id="A0A937K1P9"/>
<gene>
    <name evidence="1" type="ORF">JL102_12315</name>
</gene>
<reference evidence="1" key="1">
    <citation type="submission" date="2021-01" db="EMBL/GenBank/DDBJ databases">
        <title>Fulvivirga kasyanovii gen. nov., sp nov., a novel member of the phylum Bacteroidetes isolated from seawater in a mussel farm.</title>
        <authorList>
            <person name="Zhao L.-H."/>
            <person name="Wang Z.-J."/>
        </authorList>
    </citation>
    <scope>NUCLEOTIDE SEQUENCE</scope>
    <source>
        <strain evidence="1">2943</strain>
    </source>
</reference>
<dbReference type="EMBL" id="JAESIY010000006">
    <property type="protein sequence ID" value="MBL3656922.1"/>
    <property type="molecule type" value="Genomic_DNA"/>
</dbReference>
<dbReference type="RefSeq" id="WP_202244719.1">
    <property type="nucleotide sequence ID" value="NZ_JAESIY010000006.1"/>
</dbReference>